<name>A0ABX8R400_9ACTN</name>
<accession>A0ABX8R400</accession>
<evidence type="ECO:0000313" key="2">
    <source>
        <dbReference type="Proteomes" id="UP001049518"/>
    </source>
</evidence>
<keyword evidence="2" id="KW-1185">Reference proteome</keyword>
<sequence>MPGEGTIERDEIVRLMSLSDDTLLAELGSSAHAAFPQNALRRGRQVLARLREAAQEAVCGDARIKQIAQDGDKIALAGAIADLLATQFAVTPAATVSVLLVRSGVTDYCSAYWGPEAGDGTDRR</sequence>
<dbReference type="Proteomes" id="UP001049518">
    <property type="component" value="Chromosome"/>
</dbReference>
<dbReference type="EMBL" id="CP059572">
    <property type="protein sequence ID" value="QXJ25810.1"/>
    <property type="molecule type" value="Genomic_DNA"/>
</dbReference>
<organism evidence="1 2">
    <name type="scientific">Actinomadura graeca</name>
    <dbReference type="NCBI Taxonomy" id="2750812"/>
    <lineage>
        <taxon>Bacteria</taxon>
        <taxon>Bacillati</taxon>
        <taxon>Actinomycetota</taxon>
        <taxon>Actinomycetes</taxon>
        <taxon>Streptosporangiales</taxon>
        <taxon>Thermomonosporaceae</taxon>
        <taxon>Actinomadura</taxon>
    </lineage>
</organism>
<dbReference type="RefSeq" id="WP_231332008.1">
    <property type="nucleotide sequence ID" value="NZ_CP059572.1"/>
</dbReference>
<protein>
    <submittedName>
        <fullName evidence="1">Uncharacterized protein</fullName>
    </submittedName>
</protein>
<reference evidence="1" key="1">
    <citation type="submission" date="2020-07" db="EMBL/GenBank/DDBJ databases">
        <authorList>
            <person name="Tarantini F.S."/>
            <person name="Hong K.W."/>
            <person name="Chan K.G."/>
        </authorList>
    </citation>
    <scope>NUCLEOTIDE SEQUENCE</scope>
    <source>
        <strain evidence="1">32-07</strain>
    </source>
</reference>
<gene>
    <name evidence="1" type="ORF">AGRA3207_007365</name>
</gene>
<evidence type="ECO:0000313" key="1">
    <source>
        <dbReference type="EMBL" id="QXJ25810.1"/>
    </source>
</evidence>
<proteinExistence type="predicted"/>